<accession>A0ABD2ZN09</accession>
<reference evidence="1 2" key="1">
    <citation type="submission" date="2024-11" db="EMBL/GenBank/DDBJ databases">
        <title>A near-complete genome assembly of Cinchona calisaya.</title>
        <authorList>
            <person name="Lian D.C."/>
            <person name="Zhao X.W."/>
            <person name="Wei L."/>
        </authorList>
    </citation>
    <scope>NUCLEOTIDE SEQUENCE [LARGE SCALE GENOMIC DNA]</scope>
    <source>
        <tissue evidence="1">Nenye</tissue>
    </source>
</reference>
<dbReference type="PANTHER" id="PTHR31052:SF12">
    <property type="entry name" value="COBRA-LIKE PROTEIN 7"/>
    <property type="match status" value="1"/>
</dbReference>
<dbReference type="PANTHER" id="PTHR31052">
    <property type="entry name" value="COBRA-LIKE PROTEIN 7"/>
    <property type="match status" value="1"/>
</dbReference>
<organism evidence="1 2">
    <name type="scientific">Cinchona calisaya</name>
    <dbReference type="NCBI Taxonomy" id="153742"/>
    <lineage>
        <taxon>Eukaryota</taxon>
        <taxon>Viridiplantae</taxon>
        <taxon>Streptophyta</taxon>
        <taxon>Embryophyta</taxon>
        <taxon>Tracheophyta</taxon>
        <taxon>Spermatophyta</taxon>
        <taxon>Magnoliopsida</taxon>
        <taxon>eudicotyledons</taxon>
        <taxon>Gunneridae</taxon>
        <taxon>Pentapetalae</taxon>
        <taxon>asterids</taxon>
        <taxon>lamiids</taxon>
        <taxon>Gentianales</taxon>
        <taxon>Rubiaceae</taxon>
        <taxon>Cinchonoideae</taxon>
        <taxon>Cinchoneae</taxon>
        <taxon>Cinchona</taxon>
    </lineage>
</organism>
<evidence type="ECO:0000313" key="2">
    <source>
        <dbReference type="Proteomes" id="UP001630127"/>
    </source>
</evidence>
<dbReference type="Proteomes" id="UP001630127">
    <property type="component" value="Unassembled WGS sequence"/>
</dbReference>
<proteinExistence type="predicted"/>
<name>A0ABD2ZN09_9GENT</name>
<sequence>MGFSVLHVSRTKEYPYLKNATSQLWSFKSTATILNAGMNMLSNWKMFIGFQNQEILGSATNAVLVSGDDFPAPVGNGTHLEGCPQTDLEASVDAAGDFTKIQGQIELLGIQFGIRRFRPPGYILCLRQ</sequence>
<keyword evidence="2" id="KW-1185">Reference proteome</keyword>
<evidence type="ECO:0000313" key="1">
    <source>
        <dbReference type="EMBL" id="KAL3519512.1"/>
    </source>
</evidence>
<dbReference type="AlphaFoldDB" id="A0ABD2ZN09"/>
<dbReference type="EMBL" id="JBJUIK010000008">
    <property type="protein sequence ID" value="KAL3519512.1"/>
    <property type="molecule type" value="Genomic_DNA"/>
</dbReference>
<gene>
    <name evidence="1" type="ORF">ACH5RR_017661</name>
</gene>
<protein>
    <submittedName>
        <fullName evidence="1">Uncharacterized protein</fullName>
    </submittedName>
</protein>
<comment type="caution">
    <text evidence="1">The sequence shown here is derived from an EMBL/GenBank/DDBJ whole genome shotgun (WGS) entry which is preliminary data.</text>
</comment>